<dbReference type="PANTHER" id="PTHR31155">
    <property type="entry name" value="ACYL- ACYL-CARRIER-PROTEIN DESATURASE-RELATED"/>
    <property type="match status" value="1"/>
</dbReference>
<dbReference type="AlphaFoldDB" id="M1NVM9"/>
<comment type="cofactor">
    <cofactor evidence="15">
        <name>Fe cation</name>
        <dbReference type="ChEBI" id="CHEBI:24875"/>
    </cofactor>
    <text evidence="15">Binds 2 iron ions per subunit.</text>
</comment>
<evidence type="ECO:0000256" key="5">
    <source>
        <dbReference type="ARBA" id="ARBA00022516"/>
    </source>
</evidence>
<evidence type="ECO:0000256" key="12">
    <source>
        <dbReference type="ARBA" id="ARBA00023004"/>
    </source>
</evidence>
<name>M1NVM9_9CHLO</name>
<comment type="similarity">
    <text evidence="3">Belongs to the fatty acid desaturase type 2 family.</text>
</comment>
<evidence type="ECO:0000256" key="1">
    <source>
        <dbReference type="ARBA" id="ARBA00001954"/>
    </source>
</evidence>
<evidence type="ECO:0000256" key="13">
    <source>
        <dbReference type="ARBA" id="ARBA00023098"/>
    </source>
</evidence>
<keyword evidence="9" id="KW-0276">Fatty acid metabolism</keyword>
<dbReference type="Pfam" id="PF03405">
    <property type="entry name" value="FA_desaturase_2"/>
    <property type="match status" value="1"/>
</dbReference>
<evidence type="ECO:0000256" key="6">
    <source>
        <dbReference type="ARBA" id="ARBA00022528"/>
    </source>
</evidence>
<evidence type="ECO:0000256" key="2">
    <source>
        <dbReference type="ARBA" id="ARBA00004229"/>
    </source>
</evidence>
<evidence type="ECO:0000256" key="14">
    <source>
        <dbReference type="ARBA" id="ARBA00023160"/>
    </source>
</evidence>
<evidence type="ECO:0000256" key="8">
    <source>
        <dbReference type="ARBA" id="ARBA00022723"/>
    </source>
</evidence>
<proteinExistence type="evidence at transcript level"/>
<keyword evidence="6" id="KW-0150">Chloroplast</keyword>
<feature type="binding site" evidence="15">
    <location>
        <position position="131"/>
    </location>
    <ligand>
        <name>Fe cation</name>
        <dbReference type="ChEBI" id="CHEBI:24875"/>
        <label>1</label>
    </ligand>
</feature>
<dbReference type="GO" id="GO:0046872">
    <property type="term" value="F:metal ion binding"/>
    <property type="evidence" value="ECO:0007669"/>
    <property type="project" value="UniProtKB-KW"/>
</dbReference>
<feature type="binding site" evidence="15">
    <location>
        <position position="255"/>
    </location>
    <ligand>
        <name>Fe cation</name>
        <dbReference type="ChEBI" id="CHEBI:24875"/>
        <label>2</label>
    </ligand>
</feature>
<accession>M1NVM9</accession>
<keyword evidence="8 15" id="KW-0479">Metal-binding</keyword>
<keyword evidence="11" id="KW-0560">Oxidoreductase</keyword>
<dbReference type="SMR" id="M1NVM9"/>
<keyword evidence="10" id="KW-0809">Transit peptide</keyword>
<evidence type="ECO:0000313" key="16">
    <source>
        <dbReference type="EMBL" id="AGF90968.1"/>
    </source>
</evidence>
<evidence type="ECO:0000256" key="9">
    <source>
        <dbReference type="ARBA" id="ARBA00022832"/>
    </source>
</evidence>
<dbReference type="InterPro" id="IPR005067">
    <property type="entry name" value="Fatty_acid_desaturase-2"/>
</dbReference>
<dbReference type="InterPro" id="IPR009078">
    <property type="entry name" value="Ferritin-like_SF"/>
</dbReference>
<dbReference type="GO" id="GO:0009507">
    <property type="term" value="C:chloroplast"/>
    <property type="evidence" value="ECO:0007669"/>
    <property type="project" value="UniProtKB-SubCell"/>
</dbReference>
<gene>
    <name evidence="16" type="primary">FAB2</name>
</gene>
<feature type="binding site" evidence="15">
    <location>
        <position position="222"/>
    </location>
    <ligand>
        <name>Fe cation</name>
        <dbReference type="ChEBI" id="CHEBI:24875"/>
        <label>2</label>
    </ligand>
</feature>
<feature type="binding site" evidence="15">
    <location>
        <position position="255"/>
    </location>
    <ligand>
        <name>Fe cation</name>
        <dbReference type="ChEBI" id="CHEBI:24875"/>
        <label>1</label>
    </ligand>
</feature>
<dbReference type="GO" id="GO:0006633">
    <property type="term" value="P:fatty acid biosynthetic process"/>
    <property type="evidence" value="ECO:0007669"/>
    <property type="project" value="UniProtKB-KW"/>
</dbReference>
<dbReference type="PANTHER" id="PTHR31155:SF9">
    <property type="entry name" value="STEAROYL-[ACYL-CARRIER-PROTEIN] 9-DESATURASE 7, CHLOROPLASTIC"/>
    <property type="match status" value="1"/>
</dbReference>
<dbReference type="EMBL" id="KC012988">
    <property type="protein sequence ID" value="AGF90968.1"/>
    <property type="molecule type" value="mRNA"/>
</dbReference>
<evidence type="ECO:0000256" key="11">
    <source>
        <dbReference type="ARBA" id="ARBA00023002"/>
    </source>
</evidence>
<evidence type="ECO:0000256" key="4">
    <source>
        <dbReference type="ARBA" id="ARBA00011738"/>
    </source>
</evidence>
<comment type="subunit">
    <text evidence="4">Homodimer.</text>
</comment>
<dbReference type="SUPFAM" id="SSF47240">
    <property type="entry name" value="Ferritin-like"/>
    <property type="match status" value="1"/>
</dbReference>
<reference evidence="16" key="1">
    <citation type="journal article" date="2013" name="Bioresour. Technol.">
        <title>Temperature regulates fatty acid desaturases at a transcriptional level and modulates the fatty acid profile in the Antarctic microalga Chlamydomonas sp. ICE-L.</title>
        <authorList>
            <person name="An M."/>
            <person name="Mou S."/>
            <person name="Zhang X."/>
            <person name="Ye N."/>
            <person name="Zheng Z."/>
            <person name="Cao S."/>
            <person name="Xu D."/>
            <person name="Fan X."/>
            <person name="Wang Y."/>
            <person name="Miao J."/>
        </authorList>
    </citation>
    <scope>NUCLEOTIDE SEQUENCE</scope>
</reference>
<organism evidence="16">
    <name type="scientific">Chlamydomonas sp. ICE-L</name>
    <dbReference type="NCBI Taxonomy" id="309537"/>
    <lineage>
        <taxon>Eukaryota</taxon>
        <taxon>Viridiplantae</taxon>
        <taxon>Chlorophyta</taxon>
        <taxon>core chlorophytes</taxon>
        <taxon>Chlorophyceae</taxon>
        <taxon>CS clade</taxon>
        <taxon>Chlamydomonadales</taxon>
        <taxon>Chlamydomonadaceae</taxon>
        <taxon>Chlamydomonas</taxon>
    </lineage>
</organism>
<evidence type="ECO:0000256" key="3">
    <source>
        <dbReference type="ARBA" id="ARBA00008749"/>
    </source>
</evidence>
<keyword evidence="14" id="KW-0275">Fatty acid biosynthesis</keyword>
<keyword evidence="13" id="KW-0443">Lipid metabolism</keyword>
<dbReference type="Gene3D" id="1.10.620.20">
    <property type="entry name" value="Ribonucleotide Reductase, subunit A"/>
    <property type="match status" value="1"/>
</dbReference>
<dbReference type="PIRSF" id="PIRSF000346">
    <property type="entry name" value="Dlt9_acylACP_des"/>
    <property type="match status" value="1"/>
</dbReference>
<keyword evidence="5" id="KW-0444">Lipid biosynthesis</keyword>
<dbReference type="GO" id="GO:0045300">
    <property type="term" value="F:stearoyl-[ACP] desaturase activity"/>
    <property type="evidence" value="ECO:0007669"/>
    <property type="project" value="InterPro"/>
</dbReference>
<keyword evidence="7" id="KW-0934">Plastid</keyword>
<feature type="binding site" evidence="15">
    <location>
        <position position="169"/>
    </location>
    <ligand>
        <name>Fe cation</name>
        <dbReference type="ChEBI" id="CHEBI:24875"/>
        <label>2</label>
    </ligand>
</feature>
<evidence type="ECO:0000256" key="15">
    <source>
        <dbReference type="PIRSR" id="PIRSR000346-1"/>
    </source>
</evidence>
<dbReference type="InterPro" id="IPR012348">
    <property type="entry name" value="RNR-like"/>
</dbReference>
<feature type="binding site" evidence="15">
    <location>
        <position position="169"/>
    </location>
    <ligand>
        <name>Fe cation</name>
        <dbReference type="ChEBI" id="CHEBI:24875"/>
        <label>1</label>
    </ligand>
</feature>
<dbReference type="FunFam" id="1.10.620.20:FF:000002">
    <property type="entry name" value="Stearoyl-[acyl-carrier-protein] 9-desaturase, chloroplastic"/>
    <property type="match status" value="1"/>
</dbReference>
<protein>
    <submittedName>
        <fullName evidence="16">Chloroplast stearoyl-ACP-desaturase</fullName>
    </submittedName>
</protein>
<feature type="binding site" evidence="15">
    <location>
        <position position="258"/>
    </location>
    <ligand>
        <name>Fe cation</name>
        <dbReference type="ChEBI" id="CHEBI:24875"/>
        <label>2</label>
    </ligand>
</feature>
<comment type="cofactor">
    <cofactor evidence="1">
        <name>Fe(2+)</name>
        <dbReference type="ChEBI" id="CHEBI:29033"/>
    </cofactor>
</comment>
<keyword evidence="12 15" id="KW-0408">Iron</keyword>
<dbReference type="CDD" id="cd01050">
    <property type="entry name" value="Acyl_ACP_Desat"/>
    <property type="match status" value="1"/>
</dbReference>
<evidence type="ECO:0000256" key="10">
    <source>
        <dbReference type="ARBA" id="ARBA00022946"/>
    </source>
</evidence>
<feature type="binding site" evidence="15">
    <location>
        <position position="172"/>
    </location>
    <ligand>
        <name>Fe cation</name>
        <dbReference type="ChEBI" id="CHEBI:24875"/>
        <label>1</label>
    </ligand>
</feature>
<comment type="subcellular location">
    <subcellularLocation>
        <location evidence="2">Plastid</location>
        <location evidence="2">Chloroplast</location>
    </subcellularLocation>
</comment>
<sequence length="397" mass="44324">MHGIGRSVSGIASQGSALRLPSKGRPCVASRSALVTPSGMPLTKTSPIIMDGQVLHSISEERLELCRGLHDYMRDEVNPILKPVEKCWQPTDFLPASEDPDFLDKVHDLRQRSTCLPDDYLVVFAGDMITEEALPTYMTMLNTLDGVRDETGAAKTAWGIWTRAWTAEENRHGDIMNKYMYLTGRMNMRAVEVTIQNLIGSGMDPKTENNPYLGFIYTSFQERATKISHGNTARHALEHGDDILAKICGSIASDEARHEQAYQKIVDKLFELDPDGSMVAFGDMMKKQIVMPAHLMDDNVHKANTGRNLFADFSAVAERTGTYTAFDYADIMDHLIKRWHIADLSVGAGDAAASQEYVLKLPNRIRKLAERANARKDKGKKSNFSWVFGREVLLNTV</sequence>
<evidence type="ECO:0000256" key="7">
    <source>
        <dbReference type="ARBA" id="ARBA00022640"/>
    </source>
</evidence>